<dbReference type="AlphaFoldDB" id="A0A1M6IQA5"/>
<name>A0A1M6IQA5_MALRU</name>
<proteinExistence type="predicted"/>
<dbReference type="Proteomes" id="UP000184171">
    <property type="component" value="Unassembled WGS sequence"/>
</dbReference>
<dbReference type="STRING" id="1122189.SAMN02745165_02200"/>
<organism evidence="1 2">
    <name type="scientific">Malonomonas rubra DSM 5091</name>
    <dbReference type="NCBI Taxonomy" id="1122189"/>
    <lineage>
        <taxon>Bacteria</taxon>
        <taxon>Pseudomonadati</taxon>
        <taxon>Thermodesulfobacteriota</taxon>
        <taxon>Desulfuromonadia</taxon>
        <taxon>Desulfuromonadales</taxon>
        <taxon>Geopsychrobacteraceae</taxon>
        <taxon>Malonomonas</taxon>
    </lineage>
</organism>
<dbReference type="EMBL" id="FQZT01000007">
    <property type="protein sequence ID" value="SHJ36529.1"/>
    <property type="molecule type" value="Genomic_DNA"/>
</dbReference>
<accession>A0A1M6IQA5</accession>
<evidence type="ECO:0000313" key="1">
    <source>
        <dbReference type="EMBL" id="SHJ36529.1"/>
    </source>
</evidence>
<keyword evidence="2" id="KW-1185">Reference proteome</keyword>
<sequence length="77" mass="8784">MLKVCESEKNDQVGGNRLVISGDPRENWYIGWSPANDRLAAEGSWEEWVQLAEAILDENKKRKVGLQEPKINIKKGF</sequence>
<reference evidence="1 2" key="1">
    <citation type="submission" date="2016-11" db="EMBL/GenBank/DDBJ databases">
        <authorList>
            <person name="Jaros S."/>
            <person name="Januszkiewicz K."/>
            <person name="Wedrychowicz H."/>
        </authorList>
    </citation>
    <scope>NUCLEOTIDE SEQUENCE [LARGE SCALE GENOMIC DNA]</scope>
    <source>
        <strain evidence="1 2">DSM 5091</strain>
    </source>
</reference>
<evidence type="ECO:0000313" key="2">
    <source>
        <dbReference type="Proteomes" id="UP000184171"/>
    </source>
</evidence>
<protein>
    <submittedName>
        <fullName evidence="1">Uncharacterized protein</fullName>
    </submittedName>
</protein>
<gene>
    <name evidence="1" type="ORF">SAMN02745165_02200</name>
</gene>